<evidence type="ECO:0000256" key="3">
    <source>
        <dbReference type="ARBA" id="ARBA00022801"/>
    </source>
</evidence>
<accession>A0ABW7FVB2</accession>
<evidence type="ECO:0000259" key="5">
    <source>
        <dbReference type="Pfam" id="PF01979"/>
    </source>
</evidence>
<evidence type="ECO:0000313" key="7">
    <source>
        <dbReference type="Proteomes" id="UP001606099"/>
    </source>
</evidence>
<protein>
    <submittedName>
        <fullName evidence="6">Formimidoylglutamate deiminase</fullName>
        <ecNumber evidence="6">3.5.3.13</ecNumber>
    </submittedName>
</protein>
<keyword evidence="3 6" id="KW-0378">Hydrolase</keyword>
<dbReference type="Gene3D" id="3.20.20.140">
    <property type="entry name" value="Metal-dependent hydrolases"/>
    <property type="match status" value="1"/>
</dbReference>
<dbReference type="Proteomes" id="UP001606099">
    <property type="component" value="Unassembled WGS sequence"/>
</dbReference>
<comment type="cofactor">
    <cofactor evidence="1">
        <name>Zn(2+)</name>
        <dbReference type="ChEBI" id="CHEBI:29105"/>
    </cofactor>
</comment>
<dbReference type="InterPro" id="IPR011059">
    <property type="entry name" value="Metal-dep_hydrolase_composite"/>
</dbReference>
<keyword evidence="4" id="KW-0862">Zinc</keyword>
<dbReference type="GO" id="GO:0050416">
    <property type="term" value="F:formimidoylglutamate deiminase activity"/>
    <property type="evidence" value="ECO:0007669"/>
    <property type="project" value="UniProtKB-EC"/>
</dbReference>
<dbReference type="PANTHER" id="PTHR11271:SF48">
    <property type="entry name" value="AMIDOHYDROLASE-RELATED DOMAIN-CONTAINING PROTEIN"/>
    <property type="match status" value="1"/>
</dbReference>
<dbReference type="NCBIfam" id="NF006681">
    <property type="entry name" value="PRK09229.1-2"/>
    <property type="match status" value="1"/>
</dbReference>
<dbReference type="SUPFAM" id="SSF51556">
    <property type="entry name" value="Metallo-dependent hydrolases"/>
    <property type="match status" value="1"/>
</dbReference>
<evidence type="ECO:0000313" key="6">
    <source>
        <dbReference type="EMBL" id="MFG6448259.1"/>
    </source>
</evidence>
<dbReference type="Gene3D" id="2.30.40.10">
    <property type="entry name" value="Urease, subunit C, domain 1"/>
    <property type="match status" value="1"/>
</dbReference>
<evidence type="ECO:0000256" key="4">
    <source>
        <dbReference type="ARBA" id="ARBA00022833"/>
    </source>
</evidence>
<evidence type="ECO:0000256" key="2">
    <source>
        <dbReference type="ARBA" id="ARBA00022723"/>
    </source>
</evidence>
<dbReference type="PANTHER" id="PTHR11271">
    <property type="entry name" value="GUANINE DEAMINASE"/>
    <property type="match status" value="1"/>
</dbReference>
<keyword evidence="2" id="KW-0479">Metal-binding</keyword>
<dbReference type="EC" id="3.5.3.13" evidence="6"/>
<dbReference type="InterPro" id="IPR006680">
    <property type="entry name" value="Amidohydro-rel"/>
</dbReference>
<dbReference type="RefSeq" id="WP_394460335.1">
    <property type="nucleotide sequence ID" value="NZ_JBIGHZ010000003.1"/>
</dbReference>
<name>A0ABW7FVB2_9BURK</name>
<dbReference type="EMBL" id="JBIGHZ010000003">
    <property type="protein sequence ID" value="MFG6448259.1"/>
    <property type="molecule type" value="Genomic_DNA"/>
</dbReference>
<organism evidence="6 7">
    <name type="scientific">Roseateles rivi</name>
    <dbReference type="NCBI Taxonomy" id="3299028"/>
    <lineage>
        <taxon>Bacteria</taxon>
        <taxon>Pseudomonadati</taxon>
        <taxon>Pseudomonadota</taxon>
        <taxon>Betaproteobacteria</taxon>
        <taxon>Burkholderiales</taxon>
        <taxon>Sphaerotilaceae</taxon>
        <taxon>Roseateles</taxon>
    </lineage>
</organism>
<reference evidence="6 7" key="1">
    <citation type="submission" date="2024-08" db="EMBL/GenBank/DDBJ databases">
        <authorList>
            <person name="Lu H."/>
        </authorList>
    </citation>
    <scope>NUCLEOTIDE SEQUENCE [LARGE SCALE GENOMIC DNA]</scope>
    <source>
        <strain evidence="6 7">BYS180W</strain>
    </source>
</reference>
<comment type="caution">
    <text evidence="6">The sequence shown here is derived from an EMBL/GenBank/DDBJ whole genome shotgun (WGS) entry which is preliminary data.</text>
</comment>
<proteinExistence type="predicted"/>
<sequence>MSAAQRLHAARAWVDGRMQADVLIEIGADGYISHIAAGQACPAGAEALSGVLLPGVVNAHSHAFQRAFAGLAERREAAADDFWSWRDRMYGVALRLSPEQLRVIATQLYSELLAGGYTEVCEFHYLHHREDGQPYEDELAMAWALAQAAQDVGLRLTLLPVLYAHAGFAQPQLRPDQRRFATDAAWVWRACQRINAARLPGVRAGVALHSLRAAHEADIRALQALVGDADVPIHIHVAEQQQEVRDCLAATGRRPLEELCRYGLDARWQLVHATHSTPAEIEAVARSGAGVVICPSTEGNLGDGLADLNGWLAAGVPMSIGSDSHVSRDLVEELRWLEYGQRLGLQRRCVAAQPPQHASTGERLFEAALRGGAAAARVPLAGLQVGARADLRQLHTQLPGLADVHARPDAAWMDGLLFSAPLGAAAAARTMVGGRWLAPQPVPEAWPELMRQLWAIPAISGS</sequence>
<dbReference type="NCBIfam" id="TIGR02022">
    <property type="entry name" value="hutF"/>
    <property type="match status" value="1"/>
</dbReference>
<keyword evidence="7" id="KW-1185">Reference proteome</keyword>
<dbReference type="InterPro" id="IPR032466">
    <property type="entry name" value="Metal_Hydrolase"/>
</dbReference>
<feature type="domain" description="Amidohydrolase-related" evidence="5">
    <location>
        <begin position="51"/>
        <end position="392"/>
    </location>
</feature>
<dbReference type="InterPro" id="IPR051607">
    <property type="entry name" value="Metallo-dep_hydrolases"/>
</dbReference>
<dbReference type="InterPro" id="IPR010252">
    <property type="entry name" value="HutF"/>
</dbReference>
<dbReference type="Pfam" id="PF01979">
    <property type="entry name" value="Amidohydro_1"/>
    <property type="match status" value="1"/>
</dbReference>
<evidence type="ECO:0000256" key="1">
    <source>
        <dbReference type="ARBA" id="ARBA00001947"/>
    </source>
</evidence>
<gene>
    <name evidence="6" type="primary">hutF</name>
    <name evidence="6" type="ORF">ACG0Z6_08375</name>
</gene>